<name>A0ABR2A326_9ROSI</name>
<dbReference type="PANTHER" id="PTHR33710">
    <property type="entry name" value="BNAC02G09200D PROTEIN"/>
    <property type="match status" value="1"/>
</dbReference>
<dbReference type="EMBL" id="JBBPBM010001091">
    <property type="protein sequence ID" value="KAK8487433.1"/>
    <property type="molecule type" value="Genomic_DNA"/>
</dbReference>
<evidence type="ECO:0000313" key="2">
    <source>
        <dbReference type="Proteomes" id="UP001472677"/>
    </source>
</evidence>
<dbReference type="Gene3D" id="3.60.10.10">
    <property type="entry name" value="Endonuclease/exonuclease/phosphatase"/>
    <property type="match status" value="1"/>
</dbReference>
<gene>
    <name evidence="1" type="ORF">V6N12_067447</name>
</gene>
<sequence>MEEVSTKQRVVKSDASSPLLKDRFQAWMQAPIWKSRKVSKSKATNTPETLSHGQIKGVDAEGSLVNGVVALGTAQEDNLVAIEMHGNEKRVLLESDPQETSFSLSGDTTWVFGGEFNLILSSDERMGGSCQRNGVSVKFGDFMQCSNLNDLGFQGPLFILKRVILHQRLDRYIGNDGWWNMWPNSQLMHLSRLGSDHIPILLVTEPPVAS</sequence>
<comment type="caution">
    <text evidence="1">The sequence shown here is derived from an EMBL/GenBank/DDBJ whole genome shotgun (WGS) entry which is preliminary data.</text>
</comment>
<dbReference type="InterPro" id="IPR036691">
    <property type="entry name" value="Endo/exonu/phosph_ase_sf"/>
</dbReference>
<dbReference type="SUPFAM" id="SSF56219">
    <property type="entry name" value="DNase I-like"/>
    <property type="match status" value="1"/>
</dbReference>
<evidence type="ECO:0000313" key="1">
    <source>
        <dbReference type="EMBL" id="KAK8487433.1"/>
    </source>
</evidence>
<proteinExistence type="predicted"/>
<keyword evidence="2" id="KW-1185">Reference proteome</keyword>
<reference evidence="1 2" key="1">
    <citation type="journal article" date="2024" name="G3 (Bethesda)">
        <title>Genome assembly of Hibiscus sabdariffa L. provides insights into metabolisms of medicinal natural products.</title>
        <authorList>
            <person name="Kim T."/>
        </authorList>
    </citation>
    <scope>NUCLEOTIDE SEQUENCE [LARGE SCALE GENOMIC DNA]</scope>
    <source>
        <strain evidence="1">TK-2024</strain>
        <tissue evidence="1">Old leaves</tissue>
    </source>
</reference>
<organism evidence="1 2">
    <name type="scientific">Hibiscus sabdariffa</name>
    <name type="common">roselle</name>
    <dbReference type="NCBI Taxonomy" id="183260"/>
    <lineage>
        <taxon>Eukaryota</taxon>
        <taxon>Viridiplantae</taxon>
        <taxon>Streptophyta</taxon>
        <taxon>Embryophyta</taxon>
        <taxon>Tracheophyta</taxon>
        <taxon>Spermatophyta</taxon>
        <taxon>Magnoliopsida</taxon>
        <taxon>eudicotyledons</taxon>
        <taxon>Gunneridae</taxon>
        <taxon>Pentapetalae</taxon>
        <taxon>rosids</taxon>
        <taxon>malvids</taxon>
        <taxon>Malvales</taxon>
        <taxon>Malvaceae</taxon>
        <taxon>Malvoideae</taxon>
        <taxon>Hibiscus</taxon>
    </lineage>
</organism>
<dbReference type="PANTHER" id="PTHR33710:SF77">
    <property type="entry name" value="DNASE I-LIKE SUPERFAMILY PROTEIN"/>
    <property type="match status" value="1"/>
</dbReference>
<dbReference type="Proteomes" id="UP001472677">
    <property type="component" value="Unassembled WGS sequence"/>
</dbReference>
<protein>
    <submittedName>
        <fullName evidence="1">Uncharacterized protein</fullName>
    </submittedName>
</protein>
<accession>A0ABR2A326</accession>